<feature type="region of interest" description="Disordered" evidence="1">
    <location>
        <begin position="129"/>
        <end position="148"/>
    </location>
</feature>
<dbReference type="Proteomes" id="UP001500843">
    <property type="component" value="Unassembled WGS sequence"/>
</dbReference>
<reference evidence="5" key="1">
    <citation type="journal article" date="2019" name="Int. J. Syst. Evol. Microbiol.">
        <title>The Global Catalogue of Microorganisms (GCM) 10K type strain sequencing project: providing services to taxonomists for standard genome sequencing and annotation.</title>
        <authorList>
            <consortium name="The Broad Institute Genomics Platform"/>
            <consortium name="The Broad Institute Genome Sequencing Center for Infectious Disease"/>
            <person name="Wu L."/>
            <person name="Ma J."/>
        </authorList>
    </citation>
    <scope>NUCLEOTIDE SEQUENCE [LARGE SCALE GENOMIC DNA]</scope>
    <source>
        <strain evidence="5">JCM 17975</strain>
    </source>
</reference>
<keyword evidence="5" id="KW-1185">Reference proteome</keyword>
<accession>A0ABP8Y0R2</accession>
<evidence type="ECO:0000259" key="3">
    <source>
        <dbReference type="Pfam" id="PF04734"/>
    </source>
</evidence>
<evidence type="ECO:0000313" key="5">
    <source>
        <dbReference type="Proteomes" id="UP001500843"/>
    </source>
</evidence>
<name>A0ABP8Y0R2_9MICO</name>
<keyword evidence="2" id="KW-0732">Signal</keyword>
<feature type="domain" description="Neutral/alkaline non-lysosomal ceramidase N-terminal" evidence="3">
    <location>
        <begin position="76"/>
        <end position="280"/>
    </location>
</feature>
<organism evidence="4 5">
    <name type="scientific">Promicromonospora umidemergens</name>
    <dbReference type="NCBI Taxonomy" id="629679"/>
    <lineage>
        <taxon>Bacteria</taxon>
        <taxon>Bacillati</taxon>
        <taxon>Actinomycetota</taxon>
        <taxon>Actinomycetes</taxon>
        <taxon>Micrococcales</taxon>
        <taxon>Promicromonosporaceae</taxon>
        <taxon>Promicromonospora</taxon>
    </lineage>
</organism>
<feature type="chain" id="PRO_5047479574" evidence="2">
    <location>
        <begin position="28"/>
        <end position="485"/>
    </location>
</feature>
<evidence type="ECO:0000256" key="2">
    <source>
        <dbReference type="SAM" id="SignalP"/>
    </source>
</evidence>
<feature type="signal peptide" evidence="2">
    <location>
        <begin position="1"/>
        <end position="27"/>
    </location>
</feature>
<sequence length="485" mass="51623">MRISRVRAAYVAAAAAVALGTAPLLTAASATVPATTTEQARTAPDKGKNVLRAGAARIDISPAADPEFPALDEYDHEKLFVRAIVFENKGKRAALIGADLSGIADPVWQDAVKRVAGELKTPVENVIISSTHTHSDRPPGTVENPGGGRYGQDFVGDVMVRAVKDASSKMEPALMGYGSGDAYLNVNRDTINPATKKWTQAANLDAVTDTELAVLSFVRPDGSPIAAYLSYAMHPVNAYLAAHTTGDFPAATSRYIEKAFGDEMVAVYNQGAAGDQNPRSLRAGTNMLASRSGAEITGYELVREDIEAPLRSRPGRPADTQVLRDLFRYIDSLGVVLGEEAIRVMSTTTEHTATPEIWGTADSVTCPGRTRLDDAREGVPGEYTDGPDVTLRTGLLGIGDVALTTVNAEIYTKIGLRVKEESPLTKTMVVTVSGGHAPSSYVLDNESEYHQTFQALTSKLQPGCAENGLVQSVTGLVEQYADQSR</sequence>
<comment type="caution">
    <text evidence="4">The sequence shown here is derived from an EMBL/GenBank/DDBJ whole genome shotgun (WGS) entry which is preliminary data.</text>
</comment>
<dbReference type="RefSeq" id="WP_253871688.1">
    <property type="nucleotide sequence ID" value="NZ_BAABHM010000026.1"/>
</dbReference>
<protein>
    <submittedName>
        <fullName evidence="4">Neutral/alkaline non-lysosomal ceramidase N-terminal domain-containing protein</fullName>
    </submittedName>
</protein>
<evidence type="ECO:0000256" key="1">
    <source>
        <dbReference type="SAM" id="MobiDB-lite"/>
    </source>
</evidence>
<evidence type="ECO:0000313" key="4">
    <source>
        <dbReference type="EMBL" id="GAA4717864.1"/>
    </source>
</evidence>
<dbReference type="Pfam" id="PF04734">
    <property type="entry name" value="Ceramidase_alk"/>
    <property type="match status" value="1"/>
</dbReference>
<proteinExistence type="predicted"/>
<dbReference type="InterPro" id="IPR031329">
    <property type="entry name" value="NEUT/ALK_ceramidase_N"/>
</dbReference>
<dbReference type="EMBL" id="BAABHM010000026">
    <property type="protein sequence ID" value="GAA4717864.1"/>
    <property type="molecule type" value="Genomic_DNA"/>
</dbReference>
<gene>
    <name evidence="4" type="ORF">GCM10023198_46810</name>
</gene>